<feature type="transmembrane region" description="Helical" evidence="9">
    <location>
        <begin position="142"/>
        <end position="160"/>
    </location>
</feature>
<dbReference type="OMA" id="WIIEASW"/>
<evidence type="ECO:0000256" key="1">
    <source>
        <dbReference type="ARBA" id="ARBA00004141"/>
    </source>
</evidence>
<dbReference type="PANTHER" id="PTHR48022">
    <property type="entry name" value="PLASTIDIC GLUCOSE TRANSPORTER 4"/>
    <property type="match status" value="1"/>
</dbReference>
<reference evidence="11 12" key="1">
    <citation type="journal article" date="2017" name="Genome Announc.">
        <title>Genome sequence of the saprophytic ascomycete Epicoccum nigrum ICMP 19927 strain isolated from New Zealand.</title>
        <authorList>
            <person name="Fokin M."/>
            <person name="Fleetwood D."/>
            <person name="Weir B.S."/>
            <person name="Villas-Boas S.G."/>
        </authorList>
    </citation>
    <scope>NUCLEOTIDE SEQUENCE [LARGE SCALE GENOMIC DNA]</scope>
    <source>
        <strain evidence="11 12">ICMP 19927</strain>
    </source>
</reference>
<protein>
    <recommendedName>
        <fullName evidence="10">Major facilitator superfamily (MFS) profile domain-containing protein</fullName>
    </recommendedName>
</protein>
<dbReference type="InterPro" id="IPR020846">
    <property type="entry name" value="MFS_dom"/>
</dbReference>
<dbReference type="InParanoid" id="A0A1Y2LX19"/>
<dbReference type="GO" id="GO:0005351">
    <property type="term" value="F:carbohydrate:proton symporter activity"/>
    <property type="evidence" value="ECO:0007669"/>
    <property type="project" value="TreeGrafter"/>
</dbReference>
<dbReference type="InterPro" id="IPR036259">
    <property type="entry name" value="MFS_trans_sf"/>
</dbReference>
<keyword evidence="4 9" id="KW-0812">Transmembrane</keyword>
<feature type="region of interest" description="Disordered" evidence="8">
    <location>
        <begin position="1"/>
        <end position="24"/>
    </location>
</feature>
<feature type="transmembrane region" description="Helical" evidence="9">
    <location>
        <begin position="383"/>
        <end position="404"/>
    </location>
</feature>
<comment type="subcellular location">
    <subcellularLocation>
        <location evidence="1">Membrane</location>
        <topology evidence="1">Multi-pass membrane protein</topology>
    </subcellularLocation>
</comment>
<dbReference type="PANTHER" id="PTHR48022:SF57">
    <property type="entry name" value="MALTOSE TRANSPORTER, PUTATIVE (AFU_ORTHOLOGUE AFUA_4G00150)-RELATED"/>
    <property type="match status" value="1"/>
</dbReference>
<keyword evidence="6 9" id="KW-0472">Membrane</keyword>
<evidence type="ECO:0000256" key="6">
    <source>
        <dbReference type="ARBA" id="ARBA00023136"/>
    </source>
</evidence>
<dbReference type="InterPro" id="IPR005829">
    <property type="entry name" value="Sugar_transporter_CS"/>
</dbReference>
<evidence type="ECO:0000256" key="3">
    <source>
        <dbReference type="ARBA" id="ARBA00022448"/>
    </source>
</evidence>
<dbReference type="AlphaFoldDB" id="A0A1Y2LX19"/>
<evidence type="ECO:0000256" key="8">
    <source>
        <dbReference type="SAM" id="MobiDB-lite"/>
    </source>
</evidence>
<name>A0A1Y2LX19_EPING</name>
<feature type="transmembrane region" description="Helical" evidence="9">
    <location>
        <begin position="207"/>
        <end position="224"/>
    </location>
</feature>
<evidence type="ECO:0000256" key="9">
    <source>
        <dbReference type="SAM" id="Phobius"/>
    </source>
</evidence>
<dbReference type="NCBIfam" id="TIGR00879">
    <property type="entry name" value="SP"/>
    <property type="match status" value="1"/>
</dbReference>
<dbReference type="Proteomes" id="UP000193240">
    <property type="component" value="Unassembled WGS sequence"/>
</dbReference>
<dbReference type="FunFam" id="1.20.1250.20:FF:000078">
    <property type="entry name" value="MFS maltose transporter, putative"/>
    <property type="match status" value="1"/>
</dbReference>
<accession>A0A1Y2LX19</accession>
<dbReference type="InterPro" id="IPR003663">
    <property type="entry name" value="Sugar/inositol_transpt"/>
</dbReference>
<feature type="transmembrane region" description="Helical" evidence="9">
    <location>
        <begin position="484"/>
        <end position="502"/>
    </location>
</feature>
<dbReference type="InterPro" id="IPR050360">
    <property type="entry name" value="MFS_Sugar_Transporters"/>
</dbReference>
<organism evidence="11 12">
    <name type="scientific">Epicoccum nigrum</name>
    <name type="common">Soil fungus</name>
    <name type="synonym">Epicoccum purpurascens</name>
    <dbReference type="NCBI Taxonomy" id="105696"/>
    <lineage>
        <taxon>Eukaryota</taxon>
        <taxon>Fungi</taxon>
        <taxon>Dikarya</taxon>
        <taxon>Ascomycota</taxon>
        <taxon>Pezizomycotina</taxon>
        <taxon>Dothideomycetes</taxon>
        <taxon>Pleosporomycetidae</taxon>
        <taxon>Pleosporales</taxon>
        <taxon>Pleosporineae</taxon>
        <taxon>Didymellaceae</taxon>
        <taxon>Epicoccum</taxon>
    </lineage>
</organism>
<dbReference type="GO" id="GO:0016020">
    <property type="term" value="C:membrane"/>
    <property type="evidence" value="ECO:0007669"/>
    <property type="project" value="UniProtKB-SubCell"/>
</dbReference>
<dbReference type="PROSITE" id="PS00217">
    <property type="entry name" value="SUGAR_TRANSPORT_2"/>
    <property type="match status" value="1"/>
</dbReference>
<evidence type="ECO:0000259" key="10">
    <source>
        <dbReference type="PROSITE" id="PS50850"/>
    </source>
</evidence>
<proteinExistence type="inferred from homology"/>
<sequence>MSEPNDIKASDVHTEKGITQVEDSHNLEKDAKLESYKAAAMEAEMAEQKSGVIQAVREYPMAALWAFIMSCTIIMESYCVFLMGSFIALPAFEKHFGVPANNDSGFIIEAGWQSAFQAGGPIGAICGVMLAGPITSRIGYRWATIFGLMLLNAFIFVFYFGNSLPVLFVSQLLEGVPWGIFIANAPAYCSEITPIQLRAPATQMLQMFWAIGAIIVGGVTYRYANVDSADAYRVPIALQWMFPTPLAILLYLAPESPWWLVRKGRLEEAEKAVIRLGNKTTLNASEAVAMMRRTVDLEKSIKEPNLIELWKGRDLYRTLIVCGVYAAQNLTGNLIANQAVYFFKQAGMKVDTAFALGLITSALQTVFVMLSWILTSYLGRRTIYVWGSLINVFFLIALGIAGSVKQSNAASLAQASLGLIVSVGFTLGPAPASWVIIGETSSIRLRPLTTGVGRGAYYVVNIPCIFLASYMLNTNQANLGGKCGYVWAGTGFFCFVVAYFFLPEMKGRSYREIDILFKRKVPARQWKKTVVDIAADD</sequence>
<feature type="transmembrane region" description="Helical" evidence="9">
    <location>
        <begin position="353"/>
        <end position="377"/>
    </location>
</feature>
<keyword evidence="3 7" id="KW-0813">Transport</keyword>
<dbReference type="SUPFAM" id="SSF103473">
    <property type="entry name" value="MFS general substrate transporter"/>
    <property type="match status" value="1"/>
</dbReference>
<evidence type="ECO:0000313" key="12">
    <source>
        <dbReference type="Proteomes" id="UP000193240"/>
    </source>
</evidence>
<comment type="similarity">
    <text evidence="2 7">Belongs to the major facilitator superfamily. Sugar transporter (TC 2.A.1.1) family.</text>
</comment>
<feature type="transmembrane region" description="Helical" evidence="9">
    <location>
        <begin position="112"/>
        <end position="130"/>
    </location>
</feature>
<feature type="transmembrane region" description="Helical" evidence="9">
    <location>
        <begin position="456"/>
        <end position="472"/>
    </location>
</feature>
<dbReference type="Pfam" id="PF00083">
    <property type="entry name" value="Sugar_tr"/>
    <property type="match status" value="1"/>
</dbReference>
<evidence type="ECO:0000256" key="4">
    <source>
        <dbReference type="ARBA" id="ARBA00022692"/>
    </source>
</evidence>
<feature type="domain" description="Major facilitator superfamily (MFS) profile" evidence="10">
    <location>
        <begin position="65"/>
        <end position="506"/>
    </location>
</feature>
<dbReference type="EMBL" id="KZ107847">
    <property type="protein sequence ID" value="OSS48119.1"/>
    <property type="molecule type" value="Genomic_DNA"/>
</dbReference>
<evidence type="ECO:0000313" key="11">
    <source>
        <dbReference type="EMBL" id="OSS48119.1"/>
    </source>
</evidence>
<dbReference type="InterPro" id="IPR005828">
    <property type="entry name" value="MFS_sugar_transport-like"/>
</dbReference>
<evidence type="ECO:0000256" key="2">
    <source>
        <dbReference type="ARBA" id="ARBA00010992"/>
    </source>
</evidence>
<gene>
    <name evidence="11" type="ORF">B5807_06530</name>
</gene>
<keyword evidence="12" id="KW-1185">Reference proteome</keyword>
<feature type="transmembrane region" description="Helical" evidence="9">
    <location>
        <begin position="64"/>
        <end position="92"/>
    </location>
</feature>
<feature type="transmembrane region" description="Helical" evidence="9">
    <location>
        <begin position="416"/>
        <end position="436"/>
    </location>
</feature>
<dbReference type="PROSITE" id="PS50850">
    <property type="entry name" value="MFS"/>
    <property type="match status" value="1"/>
</dbReference>
<feature type="transmembrane region" description="Helical" evidence="9">
    <location>
        <begin position="166"/>
        <end position="187"/>
    </location>
</feature>
<evidence type="ECO:0000256" key="5">
    <source>
        <dbReference type="ARBA" id="ARBA00022989"/>
    </source>
</evidence>
<dbReference type="Gene3D" id="1.20.1250.20">
    <property type="entry name" value="MFS general substrate transporter like domains"/>
    <property type="match status" value="1"/>
</dbReference>
<feature type="transmembrane region" description="Helical" evidence="9">
    <location>
        <begin position="236"/>
        <end position="253"/>
    </location>
</feature>
<keyword evidence="5 9" id="KW-1133">Transmembrane helix</keyword>
<evidence type="ECO:0000256" key="7">
    <source>
        <dbReference type="RuleBase" id="RU003346"/>
    </source>
</evidence>